<feature type="region of interest" description="Disordered" evidence="1">
    <location>
        <begin position="511"/>
        <end position="533"/>
    </location>
</feature>
<feature type="region of interest" description="Disordered" evidence="1">
    <location>
        <begin position="367"/>
        <end position="410"/>
    </location>
</feature>
<dbReference type="EMBL" id="JASBNA010000103">
    <property type="protein sequence ID" value="KAK7676826.1"/>
    <property type="molecule type" value="Genomic_DNA"/>
</dbReference>
<feature type="compositionally biased region" description="Basic residues" evidence="1">
    <location>
        <begin position="386"/>
        <end position="396"/>
    </location>
</feature>
<feature type="compositionally biased region" description="Polar residues" evidence="1">
    <location>
        <begin position="657"/>
        <end position="669"/>
    </location>
</feature>
<accession>A0AAW0F9I8</accession>
<reference evidence="2 3" key="1">
    <citation type="submission" date="2022-09" db="EMBL/GenBank/DDBJ databases">
        <authorList>
            <person name="Palmer J.M."/>
        </authorList>
    </citation>
    <scope>NUCLEOTIDE SEQUENCE [LARGE SCALE GENOMIC DNA]</scope>
    <source>
        <strain evidence="2 3">DSM 7382</strain>
    </source>
</reference>
<sequence length="814" mass="91424">MPKQPRYTFTQVQSEFLEDYLETYIDALYTEDSAGECEKVIKTAQDDLTEKFELGTDQADAINQSLNAWFRYKSNKSIKKKRVAKPIRVTARKEFHHKNWESLIRPQVVAALGTEDASHRFWLSTMNKTEKKEWEKLSIAEKRVYEKMAKEKNEGTAAKETQIAFANKNFQSQFKKVINDTAKMFNTRIIAIAVREGIEGRKLVSVHEDDNGPKFLRSLDDSTSLKWKAEGYVGFVKGPSEISPLKVASKKSEYVLRFDSAGDPVLPSWSTHSSIDNWRRMFGEYLRILWARSQGASGEKRPPYKTINKNISAYVEAQYLPPRDAITSDFKMEKSTDMEKSMLKAWILHLLARQDLKNQGHPIKVFEWKSQEKTQEKSKSNNTEKKRTKSAKKGKGKAASSDSDDGESEFEEIEIDKALEGWDSDDNGSDRSDIEEVDTFVEDLSPASVSCEWEDRTAFLKSLSQHSSYQELLSLLVMSQQESRARKPPGDRFSSGWATWSSRTRWLPEHVHESGDEAGDPSGDEAEERSGDKSVSGVVASYIKLWEKKIQDLANSGPHVEHLLLTSGLILRDIHDVQFSLRDPEDAEPVEIPDYAQGSSLTLATEDKLLKLLTTVLKMFDKGSTGHASGELRTSGQQATKQPTAKKLKAPKRSREYQATASDKNSTQVPTSTTTTDPKDAASQEAESDAIVPPPRRIPKPSKPRPDALSRTFDPPVVLPTRPSKGRSQADQQALPYAVNSNTVEESSRQSGRLKDKGRAVYTKGGEIFRNGKRIAGELPDESAPTKRVVLDVGGGKSPTKRTSKPQSRRGHRK</sequence>
<feature type="compositionally biased region" description="Basic residues" evidence="1">
    <location>
        <begin position="799"/>
        <end position="814"/>
    </location>
</feature>
<feature type="region of interest" description="Disordered" evidence="1">
    <location>
        <begin position="625"/>
        <end position="814"/>
    </location>
</feature>
<feature type="compositionally biased region" description="Basic and acidic residues" evidence="1">
    <location>
        <begin position="367"/>
        <end position="385"/>
    </location>
</feature>
<feature type="compositionally biased region" description="Polar residues" evidence="1">
    <location>
        <begin position="632"/>
        <end position="643"/>
    </location>
</feature>
<keyword evidence="3" id="KW-1185">Reference proteome</keyword>
<protein>
    <submittedName>
        <fullName evidence="2">Uncharacterized protein</fullName>
    </submittedName>
</protein>
<proteinExistence type="predicted"/>
<feature type="compositionally biased region" description="Acidic residues" evidence="1">
    <location>
        <begin position="516"/>
        <end position="527"/>
    </location>
</feature>
<dbReference type="AlphaFoldDB" id="A0AAW0F9I8"/>
<organism evidence="2 3">
    <name type="scientific">Cerrena zonata</name>
    <dbReference type="NCBI Taxonomy" id="2478898"/>
    <lineage>
        <taxon>Eukaryota</taxon>
        <taxon>Fungi</taxon>
        <taxon>Dikarya</taxon>
        <taxon>Basidiomycota</taxon>
        <taxon>Agaricomycotina</taxon>
        <taxon>Agaricomycetes</taxon>
        <taxon>Polyporales</taxon>
        <taxon>Cerrenaceae</taxon>
        <taxon>Cerrena</taxon>
    </lineage>
</organism>
<evidence type="ECO:0000313" key="2">
    <source>
        <dbReference type="EMBL" id="KAK7676826.1"/>
    </source>
</evidence>
<dbReference type="Proteomes" id="UP001385951">
    <property type="component" value="Unassembled WGS sequence"/>
</dbReference>
<comment type="caution">
    <text evidence="2">The sequence shown here is derived from an EMBL/GenBank/DDBJ whole genome shotgun (WGS) entry which is preliminary data.</text>
</comment>
<evidence type="ECO:0000313" key="3">
    <source>
        <dbReference type="Proteomes" id="UP001385951"/>
    </source>
</evidence>
<name>A0AAW0F9I8_9APHY</name>
<evidence type="ECO:0000256" key="1">
    <source>
        <dbReference type="SAM" id="MobiDB-lite"/>
    </source>
</evidence>
<gene>
    <name evidence="2" type="ORF">QCA50_020232</name>
</gene>
<feature type="compositionally biased region" description="Polar residues" evidence="1">
    <location>
        <begin position="739"/>
        <end position="751"/>
    </location>
</feature>